<dbReference type="PROSITE" id="PS50222">
    <property type="entry name" value="EF_HAND_2"/>
    <property type="match status" value="2"/>
</dbReference>
<evidence type="ECO:0000313" key="5">
    <source>
        <dbReference type="Proteomes" id="UP000198406"/>
    </source>
</evidence>
<reference evidence="4 5" key="1">
    <citation type="journal article" date="2015" name="Plant Cell">
        <title>Oil accumulation by the oleaginous diatom Fistulifera solaris as revealed by the genome and transcriptome.</title>
        <authorList>
            <person name="Tanaka T."/>
            <person name="Maeda Y."/>
            <person name="Veluchamy A."/>
            <person name="Tanaka M."/>
            <person name="Abida H."/>
            <person name="Marechal E."/>
            <person name="Bowler C."/>
            <person name="Muto M."/>
            <person name="Sunaga Y."/>
            <person name="Tanaka M."/>
            <person name="Yoshino T."/>
            <person name="Taniguchi T."/>
            <person name="Fukuda Y."/>
            <person name="Nemoto M."/>
            <person name="Matsumoto M."/>
            <person name="Wong P.S."/>
            <person name="Aburatani S."/>
            <person name="Fujibuchi W."/>
        </authorList>
    </citation>
    <scope>NUCLEOTIDE SEQUENCE [LARGE SCALE GENOMIC DNA]</scope>
    <source>
        <strain evidence="4 5">JPCC DA0580</strain>
    </source>
</reference>
<dbReference type="SUPFAM" id="SSF47473">
    <property type="entry name" value="EF-hand"/>
    <property type="match status" value="1"/>
</dbReference>
<dbReference type="OrthoDB" id="26525at2759"/>
<sequence>MNRKNLNLIATIMASSAMMMSSAFVIRPHSVVAPPSSIVFSSVATADHDHNLVPQEPPKKNAPKKKADDHHKNGIFSPVVLAAKGVLGEERLNKIRGNAISLHSDVIGRFVDTAETEFGQTMLRKLFELADINKNGVIEEDELVVALKALGFGAFLKEKQLKGIFARADRDENGSIDMEEWLAEAPRTLRTNLVKLAKKNGGDLGFLV</sequence>
<dbReference type="SMART" id="SM00054">
    <property type="entry name" value="EFh"/>
    <property type="match status" value="2"/>
</dbReference>
<dbReference type="Pfam" id="PF13499">
    <property type="entry name" value="EF-hand_7"/>
    <property type="match status" value="1"/>
</dbReference>
<feature type="domain" description="EF-hand" evidence="3">
    <location>
        <begin position="118"/>
        <end position="153"/>
    </location>
</feature>
<protein>
    <recommendedName>
        <fullName evidence="3">EF-hand domain-containing protein</fullName>
    </recommendedName>
</protein>
<dbReference type="PROSITE" id="PS00018">
    <property type="entry name" value="EF_HAND_1"/>
    <property type="match status" value="2"/>
</dbReference>
<dbReference type="InParanoid" id="A0A1Z5K6U8"/>
<dbReference type="InterPro" id="IPR018247">
    <property type="entry name" value="EF_Hand_1_Ca_BS"/>
</dbReference>
<gene>
    <name evidence="4" type="ORF">FisN_30Hh094</name>
</gene>
<feature type="region of interest" description="Disordered" evidence="2">
    <location>
        <begin position="49"/>
        <end position="71"/>
    </location>
</feature>
<dbReference type="GO" id="GO:0009773">
    <property type="term" value="P:photosynthetic electron transport in photosystem I"/>
    <property type="evidence" value="ECO:0007669"/>
    <property type="project" value="InterPro"/>
</dbReference>
<evidence type="ECO:0000256" key="1">
    <source>
        <dbReference type="ARBA" id="ARBA00022837"/>
    </source>
</evidence>
<evidence type="ECO:0000259" key="3">
    <source>
        <dbReference type="PROSITE" id="PS50222"/>
    </source>
</evidence>
<comment type="caution">
    <text evidence="4">The sequence shown here is derived from an EMBL/GenBank/DDBJ whole genome shotgun (WGS) entry which is preliminary data.</text>
</comment>
<dbReference type="Proteomes" id="UP000198406">
    <property type="component" value="Unassembled WGS sequence"/>
</dbReference>
<dbReference type="CDD" id="cd00051">
    <property type="entry name" value="EFh"/>
    <property type="match status" value="1"/>
</dbReference>
<dbReference type="GO" id="GO:0009644">
    <property type="term" value="P:response to high light intensity"/>
    <property type="evidence" value="ECO:0007669"/>
    <property type="project" value="InterPro"/>
</dbReference>
<proteinExistence type="predicted"/>
<dbReference type="InterPro" id="IPR037497">
    <property type="entry name" value="PGR5"/>
</dbReference>
<evidence type="ECO:0000256" key="2">
    <source>
        <dbReference type="SAM" id="MobiDB-lite"/>
    </source>
</evidence>
<feature type="domain" description="EF-hand" evidence="3">
    <location>
        <begin position="156"/>
        <end position="191"/>
    </location>
</feature>
<dbReference type="InterPro" id="IPR011992">
    <property type="entry name" value="EF-hand-dom_pair"/>
</dbReference>
<accession>A0A1Z5K6U8</accession>
<keyword evidence="1" id="KW-0106">Calcium</keyword>
<dbReference type="PANTHER" id="PTHR35709">
    <property type="entry name" value="PROTEIN PROTON GRADIENT REGULATION 5, CHLOROPLASTIC"/>
    <property type="match status" value="1"/>
</dbReference>
<dbReference type="AlphaFoldDB" id="A0A1Z5K6U8"/>
<dbReference type="PANTHER" id="PTHR35709:SF1">
    <property type="entry name" value="PROTEIN PROTON GRADIENT REGULATION 5, CHLOROPLASTIC"/>
    <property type="match status" value="1"/>
</dbReference>
<evidence type="ECO:0000313" key="4">
    <source>
        <dbReference type="EMBL" id="GAX21892.1"/>
    </source>
</evidence>
<dbReference type="GO" id="GO:0005509">
    <property type="term" value="F:calcium ion binding"/>
    <property type="evidence" value="ECO:0007669"/>
    <property type="project" value="InterPro"/>
</dbReference>
<dbReference type="EMBL" id="BDSP01000173">
    <property type="protein sequence ID" value="GAX21892.1"/>
    <property type="molecule type" value="Genomic_DNA"/>
</dbReference>
<dbReference type="InterPro" id="IPR002048">
    <property type="entry name" value="EF_hand_dom"/>
</dbReference>
<name>A0A1Z5K6U8_FISSO</name>
<dbReference type="Gene3D" id="1.10.238.10">
    <property type="entry name" value="EF-hand"/>
    <property type="match status" value="1"/>
</dbReference>
<keyword evidence="5" id="KW-1185">Reference proteome</keyword>
<organism evidence="4 5">
    <name type="scientific">Fistulifera solaris</name>
    <name type="common">Oleaginous diatom</name>
    <dbReference type="NCBI Taxonomy" id="1519565"/>
    <lineage>
        <taxon>Eukaryota</taxon>
        <taxon>Sar</taxon>
        <taxon>Stramenopiles</taxon>
        <taxon>Ochrophyta</taxon>
        <taxon>Bacillariophyta</taxon>
        <taxon>Bacillariophyceae</taxon>
        <taxon>Bacillariophycidae</taxon>
        <taxon>Naviculales</taxon>
        <taxon>Naviculaceae</taxon>
        <taxon>Fistulifera</taxon>
    </lineage>
</organism>